<proteinExistence type="predicted"/>
<dbReference type="AlphaFoldDB" id="A0A5M9JMK8"/>
<keyword evidence="2" id="KW-1185">Reference proteome</keyword>
<reference evidence="1 2" key="1">
    <citation type="submission" date="2019-06" db="EMBL/GenBank/DDBJ databases">
        <title>Genome Sequence of the Brown Rot Fungal Pathogen Monilinia fructicola.</title>
        <authorList>
            <person name="De Miccolis Angelini R.M."/>
            <person name="Landi L."/>
            <person name="Abate D."/>
            <person name="Pollastro S."/>
            <person name="Romanazzi G."/>
            <person name="Faretra F."/>
        </authorList>
    </citation>
    <scope>NUCLEOTIDE SEQUENCE [LARGE SCALE GENOMIC DNA]</scope>
    <source>
        <strain evidence="1 2">Mfrc123</strain>
    </source>
</reference>
<name>A0A5M9JMK8_MONFR</name>
<organism evidence="1 2">
    <name type="scientific">Monilinia fructicola</name>
    <name type="common">Brown rot fungus</name>
    <name type="synonym">Ciboria fructicola</name>
    <dbReference type="NCBI Taxonomy" id="38448"/>
    <lineage>
        <taxon>Eukaryota</taxon>
        <taxon>Fungi</taxon>
        <taxon>Dikarya</taxon>
        <taxon>Ascomycota</taxon>
        <taxon>Pezizomycotina</taxon>
        <taxon>Leotiomycetes</taxon>
        <taxon>Helotiales</taxon>
        <taxon>Sclerotiniaceae</taxon>
        <taxon>Monilinia</taxon>
    </lineage>
</organism>
<dbReference type="Proteomes" id="UP000322873">
    <property type="component" value="Unassembled WGS sequence"/>
</dbReference>
<comment type="caution">
    <text evidence="1">The sequence shown here is derived from an EMBL/GenBank/DDBJ whole genome shotgun (WGS) entry which is preliminary data.</text>
</comment>
<dbReference type="EMBL" id="VICG01000006">
    <property type="protein sequence ID" value="KAA8570738.1"/>
    <property type="molecule type" value="Genomic_DNA"/>
</dbReference>
<evidence type="ECO:0000313" key="1">
    <source>
        <dbReference type="EMBL" id="KAA8570738.1"/>
    </source>
</evidence>
<gene>
    <name evidence="1" type="ORF">EYC84_000133</name>
</gene>
<protein>
    <submittedName>
        <fullName evidence="1">Uncharacterized protein</fullName>
    </submittedName>
</protein>
<evidence type="ECO:0000313" key="2">
    <source>
        <dbReference type="Proteomes" id="UP000322873"/>
    </source>
</evidence>
<accession>A0A5M9JMK8</accession>
<sequence>MTASERDLPFFGDDDGELLLIEENIDASLGKPSYRLIRDGNSMCYRCDEKTRSTEVPILDVLHEIEKWRADKREEYNRAMENKKFIEDVALLGHWRGEVGIAKMQ</sequence>